<reference evidence="1" key="1">
    <citation type="journal article" date="2014" name="Front. Microbiol.">
        <title>High frequency of phylogenetically diverse reductive dehalogenase-homologous genes in deep subseafloor sedimentary metagenomes.</title>
        <authorList>
            <person name="Kawai M."/>
            <person name="Futagami T."/>
            <person name="Toyoda A."/>
            <person name="Takaki Y."/>
            <person name="Nishi S."/>
            <person name="Hori S."/>
            <person name="Arai W."/>
            <person name="Tsubouchi T."/>
            <person name="Morono Y."/>
            <person name="Uchiyama I."/>
            <person name="Ito T."/>
            <person name="Fujiyama A."/>
            <person name="Inagaki F."/>
            <person name="Takami H."/>
        </authorList>
    </citation>
    <scope>NUCLEOTIDE SEQUENCE</scope>
    <source>
        <strain evidence="1">Expedition CK06-06</strain>
    </source>
</reference>
<feature type="non-terminal residue" evidence="1">
    <location>
        <position position="71"/>
    </location>
</feature>
<comment type="caution">
    <text evidence="1">The sequence shown here is derived from an EMBL/GenBank/DDBJ whole genome shotgun (WGS) entry which is preliminary data.</text>
</comment>
<gene>
    <name evidence="1" type="ORF">S01H1_10287</name>
</gene>
<proteinExistence type="predicted"/>
<organism evidence="1">
    <name type="scientific">marine sediment metagenome</name>
    <dbReference type="NCBI Taxonomy" id="412755"/>
    <lineage>
        <taxon>unclassified sequences</taxon>
        <taxon>metagenomes</taxon>
        <taxon>ecological metagenomes</taxon>
    </lineage>
</organism>
<protein>
    <submittedName>
        <fullName evidence="1">Uncharacterized protein</fullName>
    </submittedName>
</protein>
<dbReference type="EMBL" id="BARS01005256">
    <property type="protein sequence ID" value="GAF70530.1"/>
    <property type="molecule type" value="Genomic_DNA"/>
</dbReference>
<accession>X0T3B8</accession>
<dbReference type="AlphaFoldDB" id="X0T3B8"/>
<sequence length="71" mass="7830">MRIENTETDNLVANLRGEVGEIIFTWILMRNIMAEAATLRTSDPAQDMANPGLSTLNILAAKLSDEIVSRL</sequence>
<name>X0T3B8_9ZZZZ</name>
<evidence type="ECO:0000313" key="1">
    <source>
        <dbReference type="EMBL" id="GAF70530.1"/>
    </source>
</evidence>